<dbReference type="GO" id="GO:0033202">
    <property type="term" value="C:DNA helicase complex"/>
    <property type="evidence" value="ECO:0007669"/>
    <property type="project" value="TreeGrafter"/>
</dbReference>
<dbReference type="EMBL" id="BMKS01000017">
    <property type="protein sequence ID" value="GGG48150.1"/>
    <property type="molecule type" value="Genomic_DNA"/>
</dbReference>
<dbReference type="Pfam" id="PF13361">
    <property type="entry name" value="UvrD_C"/>
    <property type="match status" value="1"/>
</dbReference>
<dbReference type="GO" id="GO:0004527">
    <property type="term" value="F:exonuclease activity"/>
    <property type="evidence" value="ECO:0007669"/>
    <property type="project" value="UniProtKB-KW"/>
</dbReference>
<feature type="binding site" evidence="15">
    <location>
        <begin position="29"/>
        <end position="36"/>
    </location>
    <ligand>
        <name>ATP</name>
        <dbReference type="ChEBI" id="CHEBI:30616"/>
    </ligand>
</feature>
<evidence type="ECO:0000259" key="18">
    <source>
        <dbReference type="PROSITE" id="PS51217"/>
    </source>
</evidence>
<keyword evidence="3" id="KW-0227">DNA damage</keyword>
<feature type="domain" description="UvrD-like helicase C-terminal" evidence="18">
    <location>
        <begin position="529"/>
        <end position="812"/>
    </location>
</feature>
<keyword evidence="2 15" id="KW-0547">Nucleotide-binding</keyword>
<dbReference type="GO" id="GO:0000725">
    <property type="term" value="P:recombinational repair"/>
    <property type="evidence" value="ECO:0007669"/>
    <property type="project" value="TreeGrafter"/>
</dbReference>
<dbReference type="Gene3D" id="3.40.50.300">
    <property type="entry name" value="P-loop containing nucleotide triphosphate hydrolases"/>
    <property type="match status" value="4"/>
</dbReference>
<evidence type="ECO:0000256" key="9">
    <source>
        <dbReference type="ARBA" id="ARBA00023204"/>
    </source>
</evidence>
<dbReference type="PROSITE" id="PS51198">
    <property type="entry name" value="UVRD_HELICASE_ATP_BIND"/>
    <property type="match status" value="1"/>
</dbReference>
<keyword evidence="8" id="KW-0238">DNA-binding</keyword>
<evidence type="ECO:0000256" key="10">
    <source>
        <dbReference type="ARBA" id="ARBA00023235"/>
    </source>
</evidence>
<dbReference type="InterPro" id="IPR011604">
    <property type="entry name" value="PDDEXK-like_dom_sf"/>
</dbReference>
<dbReference type="GO" id="GO:0005524">
    <property type="term" value="F:ATP binding"/>
    <property type="evidence" value="ECO:0007669"/>
    <property type="project" value="UniProtKB-UniRule"/>
</dbReference>
<dbReference type="Pfam" id="PF12705">
    <property type="entry name" value="PDDEXK_1"/>
    <property type="match status" value="1"/>
</dbReference>
<evidence type="ECO:0000256" key="13">
    <source>
        <dbReference type="ARBA" id="ARBA00034923"/>
    </source>
</evidence>
<name>A0A8J2ZEU0_9PROT</name>
<keyword evidence="4 15" id="KW-0378">Hydrolase</keyword>
<comment type="caution">
    <text evidence="19">The sequence shown here is derived from an EMBL/GenBank/DDBJ whole genome shotgun (WGS) entry which is preliminary data.</text>
</comment>
<feature type="region of interest" description="Disordered" evidence="16">
    <location>
        <begin position="942"/>
        <end position="1004"/>
    </location>
</feature>
<keyword evidence="7 15" id="KW-0067">ATP-binding</keyword>
<dbReference type="InterPro" id="IPR027417">
    <property type="entry name" value="P-loop_NTPase"/>
</dbReference>
<reference evidence="19 20" key="1">
    <citation type="journal article" date="2014" name="Int. J. Syst. Evol. Microbiol.">
        <title>Complete genome sequence of Corynebacterium casei LMG S-19264T (=DSM 44701T), isolated from a smear-ripened cheese.</title>
        <authorList>
            <consortium name="US DOE Joint Genome Institute (JGI-PGF)"/>
            <person name="Walter F."/>
            <person name="Albersmeier A."/>
            <person name="Kalinowski J."/>
            <person name="Ruckert C."/>
        </authorList>
    </citation>
    <scope>NUCLEOTIDE SEQUENCE [LARGE SCALE GENOMIC DNA]</scope>
    <source>
        <strain evidence="19 20">CGMCC 1.16330</strain>
    </source>
</reference>
<dbReference type="PANTHER" id="PTHR11070:SF2">
    <property type="entry name" value="ATP-DEPENDENT DNA HELICASE SRS2"/>
    <property type="match status" value="1"/>
</dbReference>
<dbReference type="GO" id="GO:0003677">
    <property type="term" value="F:DNA binding"/>
    <property type="evidence" value="ECO:0007669"/>
    <property type="project" value="UniProtKB-KW"/>
</dbReference>
<dbReference type="NCBIfam" id="TIGR02784">
    <property type="entry name" value="addA_alphas"/>
    <property type="match status" value="1"/>
</dbReference>
<evidence type="ECO:0000259" key="17">
    <source>
        <dbReference type="PROSITE" id="PS51198"/>
    </source>
</evidence>
<evidence type="ECO:0000256" key="1">
    <source>
        <dbReference type="ARBA" id="ARBA00022722"/>
    </source>
</evidence>
<feature type="domain" description="UvrD-like helicase ATP-binding" evidence="17">
    <location>
        <begin position="8"/>
        <end position="505"/>
    </location>
</feature>
<dbReference type="SUPFAM" id="SSF52540">
    <property type="entry name" value="P-loop containing nucleoside triphosphate hydrolases"/>
    <property type="match status" value="1"/>
</dbReference>
<dbReference type="RefSeq" id="WP_188903389.1">
    <property type="nucleotide sequence ID" value="NZ_BMKS01000017.1"/>
</dbReference>
<dbReference type="GO" id="GO:0043138">
    <property type="term" value="F:3'-5' DNA helicase activity"/>
    <property type="evidence" value="ECO:0007669"/>
    <property type="project" value="UniProtKB-EC"/>
</dbReference>
<dbReference type="InterPro" id="IPR014017">
    <property type="entry name" value="DNA_helicase_UvrD-like_C"/>
</dbReference>
<dbReference type="Proteomes" id="UP000597507">
    <property type="component" value="Unassembled WGS sequence"/>
</dbReference>
<dbReference type="GO" id="GO:0005829">
    <property type="term" value="C:cytosol"/>
    <property type="evidence" value="ECO:0007669"/>
    <property type="project" value="TreeGrafter"/>
</dbReference>
<feature type="region of interest" description="Disordered" evidence="16">
    <location>
        <begin position="429"/>
        <end position="451"/>
    </location>
</feature>
<sequence>MTADISPRQQAEIAQARASDPAVSAWVGASAGSGKTKVLTDRVLRLLLEQDQPPNRILCLTFTKAAAAEMATRLAKRLGEWAVADDGTLARHLAALTGAAPDARRLRHARELFARVLELPGGMRISTIHAFCQSLLRAFPLEAGLTPQFGVVEEADARALLAEAREAVLAAPGAQAEALAALAELVPPDDFSKLVAALAGERGRLATALSRTKGLPGLRAALARHLGLADAADERALVAAACASDDAALLAAARLKQASRNDNDRARAERMLAWLELPREQRAARWDEWCAIFLTQDGTPRATLCTRQVGARHAEIVAAMQAEAQRILAVEASRRACRLLAATSALLGLAQPVLEGYEARKRHRGLLDYDDLIARAEAVLRDPGSAWVLFKLDGGLDHVLLDEAQDSNPAQWGIAAALTEEFFAGEGARPLAGGAPGRRDGDAADPPAPRPRTVFAVGDVKQSIYGFQGADATGFATWRAHFGRACAALGGELREVQLNVSFRSTAPVLALVDAVFAEGEARDGVVGEGERLSHRPDRVGQAGAVELWPMLEAGEVEDPPPWEVPDEPPRHAAGPEALLAEALAARIATWLREGEPLPARGRAMRPGDILVLVRRRTGGFVPRLVRALKERGVPVGGPDRIALVEQIAVQDLLALADVLLLPEDDLQLAALLKSPLVGLTEDELFALAHDRPGSLWEALRAHRGSAEEPRLAAAAEWIARLMARADLITPHALFAEVLGEHRGRVKLLARLGPDAADPVDEFLNAALAYERAHPPSLQGFVHWLRQGGAEVKREAESAADAVRIMTVHGAKGLEAPVVILPDTVGTGREDRAVRWTADGLPLWAPRREHHAPAYAALLEAEKRKRAEEEHRLLYVALTRAEDRLLVCGWQRKKRPAGCWYDLIAAGFRRLEGAAELPFDPAAFGAPQDCGFAGDRLLRCDSPQTVPPFDRRRPVAAGEAATTPLPDWAHRPAPPEAAEAAIAPSAPPGEREMPAAAPRGQADPAGRRFRRGQLVHALLQHLPDHPPAERAAAARKFLARPGHGLSAEEQRETLEEVLALLRRSEIAVAFGPGSLAEAPIAGRVGGRLIAGQVDRLVVTPGRVLVLDYKTNRPPPARAEDVPPLYLRQMAAYRAVLQAAFPGRAVECALVWTYGARLMPLPGELLDRYPPS</sequence>
<keyword evidence="6" id="KW-0269">Exonuclease</keyword>
<comment type="catalytic activity">
    <reaction evidence="11">
        <text>Couples ATP hydrolysis with the unwinding of duplex DNA by translocating in the 3'-5' direction.</text>
        <dbReference type="EC" id="5.6.2.4"/>
    </reaction>
</comment>
<dbReference type="AlphaFoldDB" id="A0A8J2ZEU0"/>
<keyword evidence="10" id="KW-0413">Isomerase</keyword>
<evidence type="ECO:0000256" key="2">
    <source>
        <dbReference type="ARBA" id="ARBA00022741"/>
    </source>
</evidence>
<dbReference type="InterPro" id="IPR011335">
    <property type="entry name" value="Restrct_endonuc-II-like"/>
</dbReference>
<dbReference type="InterPro" id="IPR014016">
    <property type="entry name" value="UvrD-like_ATP-bd"/>
</dbReference>
<proteinExistence type="predicted"/>
<dbReference type="PANTHER" id="PTHR11070">
    <property type="entry name" value="UVRD / RECB / PCRA DNA HELICASE FAMILY MEMBER"/>
    <property type="match status" value="1"/>
</dbReference>
<organism evidence="19 20">
    <name type="scientific">Caldovatus sediminis</name>
    <dbReference type="NCBI Taxonomy" id="2041189"/>
    <lineage>
        <taxon>Bacteria</taxon>
        <taxon>Pseudomonadati</taxon>
        <taxon>Pseudomonadota</taxon>
        <taxon>Alphaproteobacteria</taxon>
        <taxon>Acetobacterales</taxon>
        <taxon>Roseomonadaceae</taxon>
        <taxon>Caldovatus</taxon>
    </lineage>
</organism>
<keyword evidence="1" id="KW-0540">Nuclease</keyword>
<keyword evidence="9" id="KW-0234">DNA repair</keyword>
<keyword evidence="20" id="KW-1185">Reference proteome</keyword>
<evidence type="ECO:0000256" key="14">
    <source>
        <dbReference type="ARBA" id="ARBA00048988"/>
    </source>
</evidence>
<dbReference type="InterPro" id="IPR014151">
    <property type="entry name" value="DNA_helicase_AddA"/>
</dbReference>
<dbReference type="SUPFAM" id="SSF52980">
    <property type="entry name" value="Restriction endonuclease-like"/>
    <property type="match status" value="1"/>
</dbReference>
<dbReference type="Gene3D" id="3.90.320.10">
    <property type="match status" value="1"/>
</dbReference>
<evidence type="ECO:0000256" key="16">
    <source>
        <dbReference type="SAM" id="MobiDB-lite"/>
    </source>
</evidence>
<accession>A0A8J2ZEU0</accession>
<evidence type="ECO:0000256" key="15">
    <source>
        <dbReference type="PROSITE-ProRule" id="PRU00560"/>
    </source>
</evidence>
<evidence type="ECO:0000256" key="6">
    <source>
        <dbReference type="ARBA" id="ARBA00022839"/>
    </source>
</evidence>
<gene>
    <name evidence="19" type="ORF">GCM10010964_39460</name>
</gene>
<comment type="catalytic activity">
    <reaction evidence="14">
        <text>ATP + H2O = ADP + phosphate + H(+)</text>
        <dbReference type="Rhea" id="RHEA:13065"/>
        <dbReference type="ChEBI" id="CHEBI:15377"/>
        <dbReference type="ChEBI" id="CHEBI:15378"/>
        <dbReference type="ChEBI" id="CHEBI:30616"/>
        <dbReference type="ChEBI" id="CHEBI:43474"/>
        <dbReference type="ChEBI" id="CHEBI:456216"/>
        <dbReference type="EC" id="5.6.2.4"/>
    </reaction>
</comment>
<evidence type="ECO:0000313" key="19">
    <source>
        <dbReference type="EMBL" id="GGG48150.1"/>
    </source>
</evidence>
<evidence type="ECO:0000256" key="3">
    <source>
        <dbReference type="ARBA" id="ARBA00022763"/>
    </source>
</evidence>
<dbReference type="InterPro" id="IPR038726">
    <property type="entry name" value="PDDEXK_AddAB-type"/>
</dbReference>
<dbReference type="InterPro" id="IPR000212">
    <property type="entry name" value="DNA_helicase_UvrD/REP"/>
</dbReference>
<evidence type="ECO:0000256" key="4">
    <source>
        <dbReference type="ARBA" id="ARBA00022801"/>
    </source>
</evidence>
<dbReference type="EC" id="5.6.2.4" evidence="12"/>
<protein>
    <recommendedName>
        <fullName evidence="12">DNA 3'-5' helicase</fullName>
        <ecNumber evidence="12">5.6.2.4</ecNumber>
    </recommendedName>
    <alternativeName>
        <fullName evidence="13">DNA 3'-5' helicase II</fullName>
    </alternativeName>
</protein>
<evidence type="ECO:0000256" key="8">
    <source>
        <dbReference type="ARBA" id="ARBA00023125"/>
    </source>
</evidence>
<evidence type="ECO:0000313" key="20">
    <source>
        <dbReference type="Proteomes" id="UP000597507"/>
    </source>
</evidence>
<evidence type="ECO:0000256" key="11">
    <source>
        <dbReference type="ARBA" id="ARBA00034617"/>
    </source>
</evidence>
<dbReference type="PROSITE" id="PS51217">
    <property type="entry name" value="UVRD_HELICASE_CTER"/>
    <property type="match status" value="1"/>
</dbReference>
<keyword evidence="5 15" id="KW-0347">Helicase</keyword>
<evidence type="ECO:0000256" key="7">
    <source>
        <dbReference type="ARBA" id="ARBA00022840"/>
    </source>
</evidence>
<evidence type="ECO:0000256" key="12">
    <source>
        <dbReference type="ARBA" id="ARBA00034808"/>
    </source>
</evidence>
<dbReference type="Pfam" id="PF00580">
    <property type="entry name" value="UvrD-helicase"/>
    <property type="match status" value="1"/>
</dbReference>
<evidence type="ECO:0000256" key="5">
    <source>
        <dbReference type="ARBA" id="ARBA00022806"/>
    </source>
</evidence>
<dbReference type="Gene3D" id="1.10.486.10">
    <property type="entry name" value="PCRA, domain 4"/>
    <property type="match status" value="1"/>
</dbReference>